<proteinExistence type="predicted"/>
<feature type="region of interest" description="Disordered" evidence="1">
    <location>
        <begin position="28"/>
        <end position="103"/>
    </location>
</feature>
<comment type="caution">
    <text evidence="3">The sequence shown here is derived from an EMBL/GenBank/DDBJ whole genome shotgun (WGS) entry which is preliminary data.</text>
</comment>
<dbReference type="PANTHER" id="PTHR45669:SF12">
    <property type="entry name" value="EMB|CAB85507.1"/>
    <property type="match status" value="1"/>
</dbReference>
<evidence type="ECO:0000313" key="4">
    <source>
        <dbReference type="Proteomes" id="UP000554482"/>
    </source>
</evidence>
<accession>A0A7J6V846</accession>
<dbReference type="Proteomes" id="UP000554482">
    <property type="component" value="Unassembled WGS sequence"/>
</dbReference>
<evidence type="ECO:0000313" key="3">
    <source>
        <dbReference type="EMBL" id="KAF5181294.1"/>
    </source>
</evidence>
<dbReference type="AlphaFoldDB" id="A0A7J6V846"/>
<evidence type="ECO:0000256" key="1">
    <source>
        <dbReference type="SAM" id="MobiDB-lite"/>
    </source>
</evidence>
<evidence type="ECO:0000259" key="2">
    <source>
        <dbReference type="Pfam" id="PF00462"/>
    </source>
</evidence>
<dbReference type="PANTHER" id="PTHR45669">
    <property type="entry name" value="GLUTAREDOXIN DOMAIN-CONTAINING CYSTEINE-RICH PROTEIN CG12206-RELATED"/>
    <property type="match status" value="1"/>
</dbReference>
<dbReference type="OrthoDB" id="423313at2759"/>
<dbReference type="PROSITE" id="PS51354">
    <property type="entry name" value="GLUTAREDOXIN_2"/>
    <property type="match status" value="2"/>
</dbReference>
<gene>
    <name evidence="3" type="ORF">FRX31_029120</name>
</gene>
<feature type="region of interest" description="Disordered" evidence="1">
    <location>
        <begin position="118"/>
        <end position="167"/>
    </location>
</feature>
<dbReference type="SUPFAM" id="SSF52833">
    <property type="entry name" value="Thioredoxin-like"/>
    <property type="match status" value="2"/>
</dbReference>
<protein>
    <recommendedName>
        <fullName evidence="2">Glutaredoxin domain-containing protein</fullName>
    </recommendedName>
</protein>
<dbReference type="InterPro" id="IPR002109">
    <property type="entry name" value="Glutaredoxin"/>
</dbReference>
<feature type="domain" description="Glutaredoxin" evidence="2">
    <location>
        <begin position="191"/>
        <end position="241"/>
    </location>
</feature>
<dbReference type="EMBL" id="JABWDY010036329">
    <property type="protein sequence ID" value="KAF5181294.1"/>
    <property type="molecule type" value="Genomic_DNA"/>
</dbReference>
<feature type="compositionally biased region" description="Basic and acidic residues" evidence="1">
    <location>
        <begin position="38"/>
        <end position="77"/>
    </location>
</feature>
<feature type="compositionally biased region" description="Polar residues" evidence="1">
    <location>
        <begin position="156"/>
        <end position="167"/>
    </location>
</feature>
<name>A0A7J6V846_THATH</name>
<dbReference type="InterPro" id="IPR036249">
    <property type="entry name" value="Thioredoxin-like_sf"/>
</dbReference>
<sequence>MNNLNSPLEENFEKPMATREYIRDEAAMSELNNGRLQNVEDKQRDKQRDEDRDKERDKELDRKREKQRDEERSREQVTRPSKLFIPSLSMLPSNQIPSTLSPPAIDESFKKKIYEEDAKSASSSTLSKPLNSGPADLNRNRYDTSNSGTSTLGNTKANESVSMLQRKSPSGISDGVVIYTSTTSGSKVLNECNDVHLILQSHQIKVYHERDIGKDANYRQELMSLTGSFEVPVVFVKGKLIGGASQVKLLEEEGKLWNLFDEFRRMPYYNADSCAISKEEPTEELDEERVRAAESILECFEIKNLSHDEKVFVYVATEGSKEWIEKSNDILSIVKSYQIWWMGVDMAIRFYHQELSEILERPMSKIMPALFVKGRFIGGAKKVKRLEEEGILKILLYGIPKK</sequence>
<organism evidence="3 4">
    <name type="scientific">Thalictrum thalictroides</name>
    <name type="common">Rue-anemone</name>
    <name type="synonym">Anemone thalictroides</name>
    <dbReference type="NCBI Taxonomy" id="46969"/>
    <lineage>
        <taxon>Eukaryota</taxon>
        <taxon>Viridiplantae</taxon>
        <taxon>Streptophyta</taxon>
        <taxon>Embryophyta</taxon>
        <taxon>Tracheophyta</taxon>
        <taxon>Spermatophyta</taxon>
        <taxon>Magnoliopsida</taxon>
        <taxon>Ranunculales</taxon>
        <taxon>Ranunculaceae</taxon>
        <taxon>Thalictroideae</taxon>
        <taxon>Thalictrum</taxon>
    </lineage>
</organism>
<dbReference type="Gene3D" id="3.40.30.10">
    <property type="entry name" value="Glutaredoxin"/>
    <property type="match status" value="2"/>
</dbReference>
<feature type="compositionally biased region" description="Polar residues" evidence="1">
    <location>
        <begin position="120"/>
        <end position="130"/>
    </location>
</feature>
<reference evidence="3 4" key="1">
    <citation type="submission" date="2020-06" db="EMBL/GenBank/DDBJ databases">
        <title>Transcriptomic and genomic resources for Thalictrum thalictroides and T. hernandezii: Facilitating candidate gene discovery in an emerging model plant lineage.</title>
        <authorList>
            <person name="Arias T."/>
            <person name="Riano-Pachon D.M."/>
            <person name="Di Stilio V.S."/>
        </authorList>
    </citation>
    <scope>NUCLEOTIDE SEQUENCE [LARGE SCALE GENOMIC DNA]</scope>
    <source>
        <strain evidence="4">cv. WT478/WT964</strain>
        <tissue evidence="3">Leaves</tissue>
    </source>
</reference>
<feature type="compositionally biased region" description="Polar residues" evidence="1">
    <location>
        <begin position="90"/>
        <end position="101"/>
    </location>
</feature>
<feature type="compositionally biased region" description="Low complexity" evidence="1">
    <location>
        <begin position="144"/>
        <end position="155"/>
    </location>
</feature>
<keyword evidence="4" id="KW-1185">Reference proteome</keyword>
<dbReference type="Pfam" id="PF00462">
    <property type="entry name" value="Glutaredoxin"/>
    <property type="match status" value="1"/>
</dbReference>